<dbReference type="EMBL" id="JAPFFF010000003">
    <property type="protein sequence ID" value="KAK8893675.1"/>
    <property type="molecule type" value="Genomic_DNA"/>
</dbReference>
<evidence type="ECO:0000256" key="1">
    <source>
        <dbReference type="ARBA" id="ARBA00022527"/>
    </source>
</evidence>
<dbReference type="SUPFAM" id="SSF56112">
    <property type="entry name" value="Protein kinase-like (PK-like)"/>
    <property type="match status" value="1"/>
</dbReference>
<dbReference type="PANTHER" id="PTHR44329:SF214">
    <property type="entry name" value="PROTEIN KINASE DOMAIN-CONTAINING PROTEIN"/>
    <property type="match status" value="1"/>
</dbReference>
<dbReference type="Pfam" id="PF00069">
    <property type="entry name" value="Pkinase"/>
    <property type="match status" value="1"/>
</dbReference>
<dbReference type="PRINTS" id="PR00109">
    <property type="entry name" value="TYRKINASE"/>
</dbReference>
<dbReference type="PROSITE" id="PS00108">
    <property type="entry name" value="PROTEIN_KINASE_ST"/>
    <property type="match status" value="1"/>
</dbReference>
<evidence type="ECO:0000259" key="5">
    <source>
        <dbReference type="PROSITE" id="PS50011"/>
    </source>
</evidence>
<dbReference type="InterPro" id="IPR000719">
    <property type="entry name" value="Prot_kinase_dom"/>
</dbReference>
<evidence type="ECO:0000313" key="7">
    <source>
        <dbReference type="Proteomes" id="UP001470230"/>
    </source>
</evidence>
<dbReference type="PANTHER" id="PTHR44329">
    <property type="entry name" value="SERINE/THREONINE-PROTEIN KINASE TNNI3K-RELATED"/>
    <property type="match status" value="1"/>
</dbReference>
<keyword evidence="2 4" id="KW-0547">Nucleotide-binding</keyword>
<keyword evidence="1" id="KW-0418">Kinase</keyword>
<dbReference type="PROSITE" id="PS00107">
    <property type="entry name" value="PROTEIN_KINASE_ATP"/>
    <property type="match status" value="1"/>
</dbReference>
<dbReference type="InterPro" id="IPR017441">
    <property type="entry name" value="Protein_kinase_ATP_BS"/>
</dbReference>
<keyword evidence="1" id="KW-0723">Serine/threonine-protein kinase</keyword>
<dbReference type="InterPro" id="IPR011009">
    <property type="entry name" value="Kinase-like_dom_sf"/>
</dbReference>
<feature type="domain" description="Protein kinase" evidence="5">
    <location>
        <begin position="223"/>
        <end position="483"/>
    </location>
</feature>
<proteinExistence type="predicted"/>
<evidence type="ECO:0000256" key="4">
    <source>
        <dbReference type="PROSITE-ProRule" id="PRU10141"/>
    </source>
</evidence>
<dbReference type="InterPro" id="IPR001245">
    <property type="entry name" value="Ser-Thr/Tyr_kinase_cat_dom"/>
</dbReference>
<protein>
    <recommendedName>
        <fullName evidence="5">Protein kinase domain-containing protein</fullName>
    </recommendedName>
</protein>
<dbReference type="InterPro" id="IPR008271">
    <property type="entry name" value="Ser/Thr_kinase_AS"/>
</dbReference>
<dbReference type="InterPro" id="IPR051681">
    <property type="entry name" value="Ser/Thr_Kinases-Pseudokinases"/>
</dbReference>
<organism evidence="6 7">
    <name type="scientific">Tritrichomonas musculus</name>
    <dbReference type="NCBI Taxonomy" id="1915356"/>
    <lineage>
        <taxon>Eukaryota</taxon>
        <taxon>Metamonada</taxon>
        <taxon>Parabasalia</taxon>
        <taxon>Tritrichomonadida</taxon>
        <taxon>Tritrichomonadidae</taxon>
        <taxon>Tritrichomonas</taxon>
    </lineage>
</organism>
<accession>A0ABR2KUL8</accession>
<gene>
    <name evidence="6" type="ORF">M9Y10_022102</name>
</gene>
<reference evidence="6 7" key="1">
    <citation type="submission" date="2024-04" db="EMBL/GenBank/DDBJ databases">
        <title>Tritrichomonas musculus Genome.</title>
        <authorList>
            <person name="Alves-Ferreira E."/>
            <person name="Grigg M."/>
            <person name="Lorenzi H."/>
            <person name="Galac M."/>
        </authorList>
    </citation>
    <scope>NUCLEOTIDE SEQUENCE [LARGE SCALE GENOMIC DNA]</scope>
    <source>
        <strain evidence="6 7">EAF2021</strain>
    </source>
</reference>
<name>A0ABR2KUL8_9EUKA</name>
<dbReference type="Gene3D" id="3.30.200.20">
    <property type="entry name" value="Phosphorylase Kinase, domain 1"/>
    <property type="match status" value="1"/>
</dbReference>
<evidence type="ECO:0000313" key="6">
    <source>
        <dbReference type="EMBL" id="KAK8893675.1"/>
    </source>
</evidence>
<dbReference type="SUPFAM" id="SSF48371">
    <property type="entry name" value="ARM repeat"/>
    <property type="match status" value="1"/>
</dbReference>
<keyword evidence="3 4" id="KW-0067">ATP-binding</keyword>
<dbReference type="Gene3D" id="1.25.10.10">
    <property type="entry name" value="Leucine-rich Repeat Variant"/>
    <property type="match status" value="1"/>
</dbReference>
<dbReference type="Proteomes" id="UP001470230">
    <property type="component" value="Unassembled WGS sequence"/>
</dbReference>
<evidence type="ECO:0000256" key="2">
    <source>
        <dbReference type="ARBA" id="ARBA00022741"/>
    </source>
</evidence>
<dbReference type="SMART" id="SM00220">
    <property type="entry name" value="S_TKc"/>
    <property type="match status" value="1"/>
</dbReference>
<dbReference type="InterPro" id="IPR011989">
    <property type="entry name" value="ARM-like"/>
</dbReference>
<keyword evidence="1" id="KW-0808">Transferase</keyword>
<evidence type="ECO:0000256" key="3">
    <source>
        <dbReference type="ARBA" id="ARBA00022840"/>
    </source>
</evidence>
<keyword evidence="7" id="KW-1185">Reference proteome</keyword>
<dbReference type="Gene3D" id="1.10.510.10">
    <property type="entry name" value="Transferase(Phosphotransferase) domain 1"/>
    <property type="match status" value="1"/>
</dbReference>
<comment type="caution">
    <text evidence="6">The sequence shown here is derived from an EMBL/GenBank/DDBJ whole genome shotgun (WGS) entry which is preliminary data.</text>
</comment>
<dbReference type="CDD" id="cd13999">
    <property type="entry name" value="STKc_MAP3K-like"/>
    <property type="match status" value="1"/>
</dbReference>
<sequence>MTELTPQTIVNALIAKGNDLISLARKAYIFRASVAYLAQHIHSFLLALKPRAQEMRTDNQIQALRQVQDLFESYGNVLPHLSESKWIQPALNWPATYVHEYISGFRKSLINIAPTLDLDPAEAIKYDEQQDKVNKIADLTSLRDSVQNLMAQMNTSDAVGVQQQIETKLREIKKLLPAESNSRKAASNARRPSCDNIPVVQIQKRVEQLLSQFKAINIENDDLNLQGQIGAGGFGTVYKATRLSTAEVVAVKELRPDRLTLGSWASLYAEVETMASVRHQFVLELVGAHITEPYRIITRFCPGKSLFDRLHRYNKQFPQLTSTRLTVIAYEVAVGMEHLHSMNIVHRDLKTLNILLDEEGDGCVADFGLSGMMKDNQELCGGVGTPHYTAPEVLSHTRYGPKVDSFSYGVVLWEMLTRKVPYADMSHMAIYEHVVTRNWRLQLPNNAPEGLKKMISRCWSKNPNDRPDFTEIVSLFESGEVFFPNSDKIDFQKVKATRRCPPLDLEYALPVLKDNDNEHFSSVSHFIVSKIDDKIREKLRAVKIIDHLTDAQTNIDTVLLLASVLLDENEFPPFFEKGGLRMFKECVSEQRGPMISAAVRFGLKVPNELLPELKQFLDDLVIFMTANSCLTNHHIIQFLTRFPEEDLQEFKSAISQSLLDVAEKVDDQSTFDAIVALLPMCKDQYDITQLRSFYHLISGTFIVPPEFVKALIDVDDGEERPELVYAILKATANSNVTKEFIELLKKCDEDVLDRIWRLPNIFNTMHDLISKGDVVAPLFLLFSIAKIHDAAIALTDSQLLASLIQMKGHQTQRLQILTSLCSFEDFCTKLKDIDGVLHLLVSSLSEKQHVGSAVKLIGALSSHSIGCQILNDNGVLELFTQLFLSSSCGDTATTQTILRNVAKSGCDIPQVSLIVSCLMQDMMYENSKKCEILNTLVALVETVPGSVQEHDLQRIVMQQFNTENPLLILLSLRLFAACDPNVLRNIYPQLLSAIHNMLNKPQLLYPEIIEAALNVIYNLSKQYDLSDFLKKTEMIRFINEVIDLLPEADPRILVFQTLSQDLAQKNDLTVA</sequence>
<feature type="binding site" evidence="4">
    <location>
        <position position="252"/>
    </location>
    <ligand>
        <name>ATP</name>
        <dbReference type="ChEBI" id="CHEBI:30616"/>
    </ligand>
</feature>
<dbReference type="InterPro" id="IPR016024">
    <property type="entry name" value="ARM-type_fold"/>
</dbReference>
<dbReference type="PROSITE" id="PS50011">
    <property type="entry name" value="PROTEIN_KINASE_DOM"/>
    <property type="match status" value="1"/>
</dbReference>